<dbReference type="EMBL" id="CABD030043286">
    <property type="status" value="NOT_ANNOTATED_CDS"/>
    <property type="molecule type" value="Genomic_DNA"/>
</dbReference>
<dbReference type="PANTHER" id="PTHR46254">
    <property type="entry name" value="PROTEIN GVQW1-RELATED"/>
    <property type="match status" value="1"/>
</dbReference>
<gene>
    <name evidence="7" type="primary">TMEM14B</name>
</gene>
<accession>A0A2I2Z383</accession>
<dbReference type="STRING" id="9593.ENSGGOP00000041713"/>
<feature type="transmembrane region" description="Helical" evidence="6">
    <location>
        <begin position="63"/>
        <end position="84"/>
    </location>
</feature>
<reference evidence="8" key="1">
    <citation type="submission" date="2011-05" db="EMBL/GenBank/DDBJ databases">
        <title>Insights into the evolution of the great apes provided by the gorilla genome.</title>
        <authorList>
            <person name="Scally A."/>
        </authorList>
    </citation>
    <scope>NUCLEOTIDE SEQUENCE [LARGE SCALE GENOMIC DNA]</scope>
</reference>
<keyword evidence="3 6" id="KW-0812">Transmembrane</keyword>
<dbReference type="GeneTree" id="ENSGT00940000163914"/>
<proteinExistence type="inferred from homology"/>
<comment type="similarity">
    <text evidence="2">Belongs to the TMEM14 family.</text>
</comment>
<reference evidence="7 8" key="2">
    <citation type="journal article" date="2012" name="Nature">
        <title>Insights into hominid evolution from the gorilla genome sequence.</title>
        <authorList>
            <person name="Scally A."/>
            <person name="Dutheil J.Y."/>
            <person name="Hillier L.W."/>
            <person name="Jordan G.E."/>
            <person name="Goodhead I."/>
            <person name="Herrero J."/>
            <person name="Hobolth A."/>
            <person name="Lappalainen T."/>
            <person name="Mailund T."/>
            <person name="Marques-Bonet T."/>
            <person name="McCarthy S."/>
            <person name="Montgomery S.H."/>
            <person name="Schwalie P.C."/>
            <person name="Tang Y.A."/>
            <person name="Ward M.C."/>
            <person name="Xue Y."/>
            <person name="Yngvadottir B."/>
            <person name="Alkan C."/>
            <person name="Andersen L.N."/>
            <person name="Ayub Q."/>
            <person name="Ball E.V."/>
            <person name="Beal K."/>
            <person name="Bradley B.J."/>
            <person name="Chen Y."/>
            <person name="Clee C.M."/>
            <person name="Fitzgerald S."/>
            <person name="Graves T.A."/>
            <person name="Gu Y."/>
            <person name="Heath P."/>
            <person name="Heger A."/>
            <person name="Karakoc E."/>
            <person name="Kolb-Kokocinski A."/>
            <person name="Laird G.K."/>
            <person name="Lunter G."/>
            <person name="Meader S."/>
            <person name="Mort M."/>
            <person name="Mullikin J.C."/>
            <person name="Munch K."/>
            <person name="O'Connor T.D."/>
            <person name="Phillips A.D."/>
            <person name="Prado-Martinez J."/>
            <person name="Rogers A.S."/>
            <person name="Sajjadian S."/>
            <person name="Schmidt D."/>
            <person name="Shaw K."/>
            <person name="Simpson J.T."/>
            <person name="Stenson P.D."/>
            <person name="Turner D.J."/>
            <person name="Vigilant L."/>
            <person name="Vilella A.J."/>
            <person name="Whitener W."/>
            <person name="Zhu B."/>
            <person name="Cooper D.N."/>
            <person name="de Jong P."/>
            <person name="Dermitzakis E.T."/>
            <person name="Eichler E.E."/>
            <person name="Flicek P."/>
            <person name="Goldman N."/>
            <person name="Mundy N.I."/>
            <person name="Ning Z."/>
            <person name="Odom D.T."/>
            <person name="Ponting C.P."/>
            <person name="Quail M.A."/>
            <person name="Ryder O.A."/>
            <person name="Searle S.M."/>
            <person name="Warren W.C."/>
            <person name="Wilson R.K."/>
            <person name="Schierup M.H."/>
            <person name="Rogers J."/>
            <person name="Tyler-Smith C."/>
            <person name="Durbin R."/>
        </authorList>
    </citation>
    <scope>NUCLEOTIDE SEQUENCE [LARGE SCALE GENOMIC DNA]</scope>
</reference>
<dbReference type="PANTHER" id="PTHR46254:SF3">
    <property type="entry name" value="SECRETED PROTEIN"/>
    <property type="match status" value="1"/>
</dbReference>
<reference evidence="7" key="4">
    <citation type="submission" date="2025-09" db="UniProtKB">
        <authorList>
            <consortium name="Ensembl"/>
        </authorList>
    </citation>
    <scope>IDENTIFICATION</scope>
</reference>
<dbReference type="FunCoup" id="A0A2I2Z383">
    <property type="interactions" value="409"/>
</dbReference>
<evidence type="ECO:0000256" key="2">
    <source>
        <dbReference type="ARBA" id="ARBA00007590"/>
    </source>
</evidence>
<keyword evidence="8" id="KW-1185">Reference proteome</keyword>
<evidence type="ECO:0000256" key="3">
    <source>
        <dbReference type="ARBA" id="ARBA00022692"/>
    </source>
</evidence>
<dbReference type="Gene3D" id="1.10.10.1740">
    <property type="entry name" value="Transmembrane protein 14-like"/>
    <property type="match status" value="1"/>
</dbReference>
<dbReference type="Bgee" id="ENSGGOG00000009702">
    <property type="expression patterns" value="Expressed in heart and 6 other cell types or tissues"/>
</dbReference>
<dbReference type="AlphaFoldDB" id="A0A2I2Z383"/>
<dbReference type="Pfam" id="PF03647">
    <property type="entry name" value="Tmemb_14"/>
    <property type="match status" value="1"/>
</dbReference>
<reference evidence="7" key="3">
    <citation type="submission" date="2025-08" db="UniProtKB">
        <authorList>
            <consortium name="Ensembl"/>
        </authorList>
    </citation>
    <scope>IDENTIFICATION</scope>
</reference>
<organism evidence="7 8">
    <name type="scientific">Gorilla gorilla gorilla</name>
    <name type="common">Western lowland gorilla</name>
    <dbReference type="NCBI Taxonomy" id="9595"/>
    <lineage>
        <taxon>Eukaryota</taxon>
        <taxon>Metazoa</taxon>
        <taxon>Chordata</taxon>
        <taxon>Craniata</taxon>
        <taxon>Vertebrata</taxon>
        <taxon>Euteleostomi</taxon>
        <taxon>Mammalia</taxon>
        <taxon>Eutheria</taxon>
        <taxon>Euarchontoglires</taxon>
        <taxon>Primates</taxon>
        <taxon>Haplorrhini</taxon>
        <taxon>Catarrhini</taxon>
        <taxon>Hominidae</taxon>
        <taxon>Gorilla</taxon>
    </lineage>
</organism>
<name>A0A2I2Z383_GORGO</name>
<dbReference type="InterPro" id="IPR044890">
    <property type="entry name" value="TMEM14_sf"/>
</dbReference>
<keyword evidence="4 6" id="KW-1133">Transmembrane helix</keyword>
<dbReference type="Ensembl" id="ENSGGOT00000061673.1">
    <property type="protein sequence ID" value="ENSGGOP00000041713.1"/>
    <property type="gene ID" value="ENSGGOG00000009702.3"/>
</dbReference>
<evidence type="ECO:0000256" key="1">
    <source>
        <dbReference type="ARBA" id="ARBA00004141"/>
    </source>
</evidence>
<evidence type="ECO:0000256" key="4">
    <source>
        <dbReference type="ARBA" id="ARBA00022989"/>
    </source>
</evidence>
<comment type="subcellular location">
    <subcellularLocation>
        <location evidence="1">Membrane</location>
        <topology evidence="1">Multi-pass membrane protein</topology>
    </subcellularLocation>
</comment>
<evidence type="ECO:0000256" key="6">
    <source>
        <dbReference type="SAM" id="Phobius"/>
    </source>
</evidence>
<dbReference type="GO" id="GO:0016020">
    <property type="term" value="C:membrane"/>
    <property type="evidence" value="ECO:0007669"/>
    <property type="project" value="UniProtKB-SubCell"/>
</dbReference>
<keyword evidence="5 6" id="KW-0472">Membrane</keyword>
<feature type="transmembrane region" description="Helical" evidence="6">
    <location>
        <begin position="38"/>
        <end position="57"/>
    </location>
</feature>
<dbReference type="FunFam" id="1.10.10.1740:FF:000002">
    <property type="entry name" value="Transmembrane protein 14C"/>
    <property type="match status" value="1"/>
</dbReference>
<evidence type="ECO:0000313" key="7">
    <source>
        <dbReference type="Ensembl" id="ENSGGOP00000041713.1"/>
    </source>
</evidence>
<sequence>MEKPLFPLVPLHWFGFGYTALVVSGGIVGYVKTGSVPSLAAGVLFGSLAGLGAYQLYQDPRNVWGFLAATSVTFVGVMGMRSYYYGKFMPVGLIAGARWSIALVAQAGVQWCDLSSLQPPPPGFKRFSCLTLLSSWDFRCAPPHPANFLYF</sequence>
<evidence type="ECO:0000256" key="5">
    <source>
        <dbReference type="ARBA" id="ARBA00023136"/>
    </source>
</evidence>
<protein>
    <submittedName>
        <fullName evidence="7">Transmembrane protein 14B</fullName>
    </submittedName>
</protein>
<dbReference type="InterPro" id="IPR005349">
    <property type="entry name" value="TMEM14"/>
</dbReference>
<dbReference type="Proteomes" id="UP000001519">
    <property type="component" value="Chromosome 6"/>
</dbReference>
<evidence type="ECO:0000313" key="8">
    <source>
        <dbReference type="Proteomes" id="UP000001519"/>
    </source>
</evidence>
<dbReference type="InParanoid" id="A0A2I2Z383"/>
<feature type="transmembrane region" description="Helical" evidence="6">
    <location>
        <begin position="12"/>
        <end position="31"/>
    </location>
</feature>